<reference evidence="1" key="1">
    <citation type="submission" date="2025-08" db="UniProtKB">
        <authorList>
            <consortium name="Ensembl"/>
        </authorList>
    </citation>
    <scope>IDENTIFICATION</scope>
</reference>
<keyword evidence="2" id="KW-1185">Reference proteome</keyword>
<evidence type="ECO:0000313" key="1">
    <source>
        <dbReference type="Ensembl" id="ENSCABP00000005555.1"/>
    </source>
</evidence>
<proteinExistence type="predicted"/>
<protein>
    <submittedName>
        <fullName evidence="1">Uncharacterized protein</fullName>
    </submittedName>
</protein>
<accession>A0A8C0G8P0</accession>
<evidence type="ECO:0000313" key="2">
    <source>
        <dbReference type="Proteomes" id="UP000694404"/>
    </source>
</evidence>
<dbReference type="Proteomes" id="UP000694404">
    <property type="component" value="Unplaced"/>
</dbReference>
<sequence>QCTCCFWMKLFSHAVHVKGRSPVWIRLCRFRCSLFQKFFPHSSHVWGSFMWICWCSLRCTGFSPVWILLWTLRVCLQLKLLPQSLHTCKPCVSGSLPHPRCNETPSPPGGCSGVF</sequence>
<name>A0A8C0G8P0_CHEAB</name>
<organism evidence="1 2">
    <name type="scientific">Chelonoidis abingdonii</name>
    <name type="common">Abingdon island giant tortoise</name>
    <name type="synonym">Testudo abingdonii</name>
    <dbReference type="NCBI Taxonomy" id="106734"/>
    <lineage>
        <taxon>Eukaryota</taxon>
        <taxon>Metazoa</taxon>
        <taxon>Chordata</taxon>
        <taxon>Craniata</taxon>
        <taxon>Vertebrata</taxon>
        <taxon>Euteleostomi</taxon>
        <taxon>Archelosauria</taxon>
        <taxon>Testudinata</taxon>
        <taxon>Testudines</taxon>
        <taxon>Cryptodira</taxon>
        <taxon>Durocryptodira</taxon>
        <taxon>Testudinoidea</taxon>
        <taxon>Testudinidae</taxon>
        <taxon>Chelonoidis</taxon>
    </lineage>
</organism>
<dbReference type="GeneTree" id="ENSGT00960000191751"/>
<reference evidence="1" key="2">
    <citation type="submission" date="2025-09" db="UniProtKB">
        <authorList>
            <consortium name="Ensembl"/>
        </authorList>
    </citation>
    <scope>IDENTIFICATION</scope>
</reference>
<dbReference type="AlphaFoldDB" id="A0A8C0G8P0"/>
<dbReference type="Ensembl" id="ENSCABT00000006044.1">
    <property type="protein sequence ID" value="ENSCABP00000005555.1"/>
    <property type="gene ID" value="ENSCABG00000004191.1"/>
</dbReference>